<gene>
    <name evidence="7" type="ORF">A3D07_02810</name>
</gene>
<evidence type="ECO:0000256" key="5">
    <source>
        <dbReference type="ARBA" id="ARBA00023136"/>
    </source>
</evidence>
<evidence type="ECO:0000256" key="2">
    <source>
        <dbReference type="ARBA" id="ARBA00007524"/>
    </source>
</evidence>
<evidence type="ECO:0000313" key="8">
    <source>
        <dbReference type="Proteomes" id="UP000177124"/>
    </source>
</evidence>
<proteinExistence type="inferred from homology"/>
<protein>
    <submittedName>
        <fullName evidence="7">TspO protein</fullName>
    </submittedName>
</protein>
<dbReference type="PIRSF" id="PIRSF005859">
    <property type="entry name" value="PBR"/>
    <property type="match status" value="1"/>
</dbReference>
<feature type="transmembrane region" description="Helical" evidence="6">
    <location>
        <begin position="77"/>
        <end position="98"/>
    </location>
</feature>
<dbReference type="GO" id="GO:0033013">
    <property type="term" value="P:tetrapyrrole metabolic process"/>
    <property type="evidence" value="ECO:0007669"/>
    <property type="project" value="UniProtKB-ARBA"/>
</dbReference>
<reference evidence="7 8" key="1">
    <citation type="journal article" date="2016" name="Nat. Commun.">
        <title>Thousands of microbial genomes shed light on interconnected biogeochemical processes in an aquifer system.</title>
        <authorList>
            <person name="Anantharaman K."/>
            <person name="Brown C.T."/>
            <person name="Hug L.A."/>
            <person name="Sharon I."/>
            <person name="Castelle C.J."/>
            <person name="Probst A.J."/>
            <person name="Thomas B.C."/>
            <person name="Singh A."/>
            <person name="Wilkins M.J."/>
            <person name="Karaoz U."/>
            <person name="Brodie E.L."/>
            <person name="Williams K.H."/>
            <person name="Hubbard S.S."/>
            <person name="Banfield J.F."/>
        </authorList>
    </citation>
    <scope>NUCLEOTIDE SEQUENCE [LARGE SCALE GENOMIC DNA]</scope>
</reference>
<dbReference type="FunFam" id="1.20.1260.100:FF:000001">
    <property type="entry name" value="translocator protein 2"/>
    <property type="match status" value="1"/>
</dbReference>
<evidence type="ECO:0000313" key="7">
    <source>
        <dbReference type="EMBL" id="OGD89679.1"/>
    </source>
</evidence>
<dbReference type="Pfam" id="PF03073">
    <property type="entry name" value="TspO_MBR"/>
    <property type="match status" value="1"/>
</dbReference>
<dbReference type="AlphaFoldDB" id="A0A1F5GCU6"/>
<name>A0A1F5GCU6_9BACT</name>
<dbReference type="Proteomes" id="UP000177124">
    <property type="component" value="Unassembled WGS sequence"/>
</dbReference>
<dbReference type="Gene3D" id="1.20.1260.100">
    <property type="entry name" value="TspO/MBR protein"/>
    <property type="match status" value="1"/>
</dbReference>
<comment type="similarity">
    <text evidence="2">Belongs to the TspO/BZRP family.</text>
</comment>
<evidence type="ECO:0000256" key="1">
    <source>
        <dbReference type="ARBA" id="ARBA00004141"/>
    </source>
</evidence>
<dbReference type="PANTHER" id="PTHR10057:SF0">
    <property type="entry name" value="TRANSLOCATOR PROTEIN"/>
    <property type="match status" value="1"/>
</dbReference>
<feature type="transmembrane region" description="Helical" evidence="6">
    <location>
        <begin position="104"/>
        <end position="124"/>
    </location>
</feature>
<comment type="subcellular location">
    <subcellularLocation>
        <location evidence="1">Membrane</location>
        <topology evidence="1">Multi-pass membrane protein</topology>
    </subcellularLocation>
</comment>
<dbReference type="CDD" id="cd15904">
    <property type="entry name" value="TSPO_MBR"/>
    <property type="match status" value="1"/>
</dbReference>
<sequence length="155" mass="17500">MRLKIGRLIVSVAICLLAGAIGSFFTAPAIETWYGSLNKPAFTPPGWLFAPAWTILYMLMGISLYLVWQKGFKKNLFAIKIFFLQLVLNAAWSIIFFGLKNPTFAFLEITGLWLVIILTIKVFLPISKIAAYLLVPYLLWVTFASFLNLSIVFLN</sequence>
<dbReference type="PANTHER" id="PTHR10057">
    <property type="entry name" value="PERIPHERAL-TYPE BENZODIAZEPINE RECEPTOR"/>
    <property type="match status" value="1"/>
</dbReference>
<keyword evidence="5 6" id="KW-0472">Membrane</keyword>
<dbReference type="GO" id="GO:0016020">
    <property type="term" value="C:membrane"/>
    <property type="evidence" value="ECO:0007669"/>
    <property type="project" value="UniProtKB-SubCell"/>
</dbReference>
<keyword evidence="3 6" id="KW-0812">Transmembrane</keyword>
<evidence type="ECO:0000256" key="4">
    <source>
        <dbReference type="ARBA" id="ARBA00022989"/>
    </source>
</evidence>
<evidence type="ECO:0000256" key="3">
    <source>
        <dbReference type="ARBA" id="ARBA00022692"/>
    </source>
</evidence>
<dbReference type="EMBL" id="MFBF01000068">
    <property type="protein sequence ID" value="OGD89679.1"/>
    <property type="molecule type" value="Genomic_DNA"/>
</dbReference>
<dbReference type="STRING" id="1797716.A3D07_02810"/>
<keyword evidence="4 6" id="KW-1133">Transmembrane helix</keyword>
<evidence type="ECO:0000256" key="6">
    <source>
        <dbReference type="SAM" id="Phobius"/>
    </source>
</evidence>
<comment type="caution">
    <text evidence="7">The sequence shown here is derived from an EMBL/GenBank/DDBJ whole genome shotgun (WGS) entry which is preliminary data.</text>
</comment>
<dbReference type="InterPro" id="IPR038330">
    <property type="entry name" value="TspO/MBR-related_sf"/>
</dbReference>
<organism evidence="7 8">
    <name type="scientific">Candidatus Curtissbacteria bacterium RIFCSPHIGHO2_02_FULL_42_15</name>
    <dbReference type="NCBI Taxonomy" id="1797716"/>
    <lineage>
        <taxon>Bacteria</taxon>
        <taxon>Candidatus Curtissiibacteriota</taxon>
    </lineage>
</organism>
<accession>A0A1F5GCU6</accession>
<feature type="transmembrane region" description="Helical" evidence="6">
    <location>
        <begin position="131"/>
        <end position="154"/>
    </location>
</feature>
<feature type="transmembrane region" description="Helical" evidence="6">
    <location>
        <begin position="50"/>
        <end position="68"/>
    </location>
</feature>
<dbReference type="InterPro" id="IPR004307">
    <property type="entry name" value="TspO_MBR"/>
</dbReference>